<dbReference type="EMBL" id="LIUT01000001">
    <property type="protein sequence ID" value="KOR89558.1"/>
    <property type="molecule type" value="Genomic_DNA"/>
</dbReference>
<evidence type="ECO:0000313" key="3">
    <source>
        <dbReference type="EMBL" id="KOR89558.1"/>
    </source>
</evidence>
<evidence type="ECO:0000313" key="4">
    <source>
        <dbReference type="Proteomes" id="UP000036932"/>
    </source>
</evidence>
<sequence length="314" mass="36160">MRRGRLVGRIVVGSISLFLLLLVIGVLEFHYGMIQKTVYSYKVRHYLEQTYNEPMVIKKVTYLWDNIEPISARVHPKSSGNLEFSVYPGKDTPSGYRDDYAETLWLHQVKEDVEQRLLNIDSDIKSQPFIDFTCCAEVKDQVKVIEGTIPSYTQSNLQFDLIFQLDRGLQKNDLEQMFHILTALKPYEQPRFGIIVFLLQPEDKPYRIEYKIPGAKLKDIHTIEDLKAYNESRMPARELAERIEAEISWDASNSRVVFSKGDTVLEMKHWGEEVLLNGVLLPDALPSFLGEQGNLLVPVALLEQAFQVEIPLIE</sequence>
<feature type="domain" description="Copper amine oxidase-like N-terminal" evidence="2">
    <location>
        <begin position="234"/>
        <end position="310"/>
    </location>
</feature>
<feature type="transmembrane region" description="Helical" evidence="1">
    <location>
        <begin position="6"/>
        <end position="27"/>
    </location>
</feature>
<comment type="caution">
    <text evidence="3">The sequence shown here is derived from an EMBL/GenBank/DDBJ whole genome shotgun (WGS) entry which is preliminary data.</text>
</comment>
<dbReference type="InterPro" id="IPR036582">
    <property type="entry name" value="Mao_N_sf"/>
</dbReference>
<dbReference type="OrthoDB" id="2544551at2"/>
<evidence type="ECO:0000259" key="2">
    <source>
        <dbReference type="Pfam" id="PF07833"/>
    </source>
</evidence>
<dbReference type="RefSeq" id="WP_054402595.1">
    <property type="nucleotide sequence ID" value="NZ_LIUT01000001.1"/>
</dbReference>
<protein>
    <recommendedName>
        <fullName evidence="2">Copper amine oxidase-like N-terminal domain-containing protein</fullName>
    </recommendedName>
</protein>
<keyword evidence="4" id="KW-1185">Reference proteome</keyword>
<keyword evidence="1" id="KW-0472">Membrane</keyword>
<dbReference type="Proteomes" id="UP000036932">
    <property type="component" value="Unassembled WGS sequence"/>
</dbReference>
<reference evidence="4" key="1">
    <citation type="submission" date="2015-08" db="EMBL/GenBank/DDBJ databases">
        <title>Genome sequencing project for genomic taxonomy and phylogenomics of Bacillus-like bacteria.</title>
        <authorList>
            <person name="Liu B."/>
            <person name="Wang J."/>
            <person name="Zhu Y."/>
            <person name="Liu G."/>
            <person name="Chen Q."/>
            <person name="Chen Z."/>
            <person name="Lan J."/>
            <person name="Che J."/>
            <person name="Ge C."/>
            <person name="Shi H."/>
            <person name="Pan Z."/>
            <person name="Liu X."/>
        </authorList>
    </citation>
    <scope>NUCLEOTIDE SEQUENCE [LARGE SCALE GENOMIC DNA]</scope>
    <source>
        <strain evidence="4">FJAT-22460</strain>
    </source>
</reference>
<evidence type="ECO:0000256" key="1">
    <source>
        <dbReference type="SAM" id="Phobius"/>
    </source>
</evidence>
<organism evidence="3 4">
    <name type="scientific">Paenibacillus solani</name>
    <dbReference type="NCBI Taxonomy" id="1705565"/>
    <lineage>
        <taxon>Bacteria</taxon>
        <taxon>Bacillati</taxon>
        <taxon>Bacillota</taxon>
        <taxon>Bacilli</taxon>
        <taxon>Bacillales</taxon>
        <taxon>Paenibacillaceae</taxon>
        <taxon>Paenibacillus</taxon>
    </lineage>
</organism>
<accession>A0A0M1P4Z3</accession>
<dbReference type="Pfam" id="PF07833">
    <property type="entry name" value="Cu_amine_oxidN1"/>
    <property type="match status" value="1"/>
</dbReference>
<name>A0A0M1P4Z3_9BACL</name>
<gene>
    <name evidence="3" type="ORF">AM231_10680</name>
</gene>
<dbReference type="SUPFAM" id="SSF55383">
    <property type="entry name" value="Copper amine oxidase, domain N"/>
    <property type="match status" value="1"/>
</dbReference>
<keyword evidence="1" id="KW-0812">Transmembrane</keyword>
<proteinExistence type="predicted"/>
<keyword evidence="1" id="KW-1133">Transmembrane helix</keyword>
<dbReference type="Gene3D" id="3.30.457.10">
    <property type="entry name" value="Copper amine oxidase-like, N-terminal domain"/>
    <property type="match status" value="1"/>
</dbReference>
<dbReference type="InterPro" id="IPR012854">
    <property type="entry name" value="Cu_amine_oxidase-like_N"/>
</dbReference>
<dbReference type="PATRIC" id="fig|1705565.3.peg.4131"/>
<dbReference type="AlphaFoldDB" id="A0A0M1P4Z3"/>